<proteinExistence type="predicted"/>
<dbReference type="EMBL" id="FPHH01000157">
    <property type="protein sequence ID" value="SFV70801.1"/>
    <property type="molecule type" value="Genomic_DNA"/>
</dbReference>
<reference evidence="1" key="1">
    <citation type="submission" date="2016-10" db="EMBL/GenBank/DDBJ databases">
        <authorList>
            <person name="de Groot N.N."/>
        </authorList>
    </citation>
    <scope>NUCLEOTIDE SEQUENCE</scope>
</reference>
<protein>
    <submittedName>
        <fullName evidence="1">Autotransporter adhesin</fullName>
    </submittedName>
</protein>
<sequence length="387" mass="41740">MKKNMISKVASAVLVASSLVLVGCGSSSNNNQTTGTGHYLDSAVAGVNYICGSQKGITDETGAFTFEKGKDCVFEVAGVTLKNVPADNLIDKVNVVEESNVTAAFLQSLDNDGDPTNGIQITPKVIEVLTKALQEAQITTVPKGTELGTVVSELDQKDSDYNGHKVTEEQAQQHLDKTQTSVLKNLIVGKTYYIAVNDADPVHVETLQFKDDGNTMLDTWPKQGKEVTSTFSYSITNGVLHISGTGGDGDNIDSDVFKGPITQTNTYIKDVNGGLLYKTKQAAEDALNNNSNTTDSYYALQTSDISSHTIKVGDPSKDKKFNTDGTFTSLESNPDTGKWSITQDGKLKVIWDSNDNVEIYHFAEKPAVGVMLTNETYSQSAKITEYI</sequence>
<name>A0A1W1CYS9_9ZZZZ</name>
<gene>
    <name evidence="1" type="ORF">MNB_SM-5-1491</name>
</gene>
<dbReference type="AlphaFoldDB" id="A0A1W1CYS9"/>
<evidence type="ECO:0000313" key="1">
    <source>
        <dbReference type="EMBL" id="SFV70801.1"/>
    </source>
</evidence>
<dbReference type="PROSITE" id="PS51257">
    <property type="entry name" value="PROKAR_LIPOPROTEIN"/>
    <property type="match status" value="1"/>
</dbReference>
<accession>A0A1W1CYS9</accession>
<organism evidence="1">
    <name type="scientific">hydrothermal vent metagenome</name>
    <dbReference type="NCBI Taxonomy" id="652676"/>
    <lineage>
        <taxon>unclassified sequences</taxon>
        <taxon>metagenomes</taxon>
        <taxon>ecological metagenomes</taxon>
    </lineage>
</organism>